<dbReference type="Proteomes" id="UP000886381">
    <property type="component" value="Unassembled WGS sequence"/>
</dbReference>
<accession>A0A7V0Q819</accession>
<dbReference type="InterPro" id="IPR017900">
    <property type="entry name" value="4Fe4S_Fe_S_CS"/>
</dbReference>
<evidence type="ECO:0000256" key="3">
    <source>
        <dbReference type="ARBA" id="ARBA00023014"/>
    </source>
</evidence>
<feature type="domain" description="4Fe-4S ferredoxin-type" evidence="4">
    <location>
        <begin position="217"/>
        <end position="249"/>
    </location>
</feature>
<dbReference type="Gene3D" id="1.10.1060.10">
    <property type="entry name" value="Alpha-helical ferredoxin"/>
    <property type="match status" value="1"/>
</dbReference>
<dbReference type="EMBL" id="DRDR01000091">
    <property type="protein sequence ID" value="HDL60236.1"/>
    <property type="molecule type" value="Genomic_DNA"/>
</dbReference>
<keyword evidence="1" id="KW-0479">Metal-binding</keyword>
<dbReference type="InterPro" id="IPR009051">
    <property type="entry name" value="Helical_ferredxn"/>
</dbReference>
<dbReference type="AlphaFoldDB" id="A0A7V0Q819"/>
<dbReference type="GO" id="GO:0051536">
    <property type="term" value="F:iron-sulfur cluster binding"/>
    <property type="evidence" value="ECO:0007669"/>
    <property type="project" value="UniProtKB-KW"/>
</dbReference>
<comment type="caution">
    <text evidence="5">The sequence shown here is derived from an EMBL/GenBank/DDBJ whole genome shotgun (WGS) entry which is preliminary data.</text>
</comment>
<organism evidence="5">
    <name type="scientific">candidate division WOR-3 bacterium</name>
    <dbReference type="NCBI Taxonomy" id="2052148"/>
    <lineage>
        <taxon>Bacteria</taxon>
        <taxon>Bacteria division WOR-3</taxon>
    </lineage>
</organism>
<evidence type="ECO:0000259" key="4">
    <source>
        <dbReference type="PROSITE" id="PS51379"/>
    </source>
</evidence>
<gene>
    <name evidence="5" type="ORF">ENH14_02145</name>
</gene>
<dbReference type="PANTHER" id="PTHR40447:SF1">
    <property type="entry name" value="ANAEROBIC SULFITE REDUCTASE SUBUNIT A"/>
    <property type="match status" value="1"/>
</dbReference>
<protein>
    <submittedName>
        <fullName evidence="5">Hydrogenase</fullName>
    </submittedName>
</protein>
<dbReference type="SUPFAM" id="SSF46548">
    <property type="entry name" value="alpha-helical ferredoxin"/>
    <property type="match status" value="1"/>
</dbReference>
<evidence type="ECO:0000256" key="1">
    <source>
        <dbReference type="ARBA" id="ARBA00022723"/>
    </source>
</evidence>
<dbReference type="GO" id="GO:0046872">
    <property type="term" value="F:metal ion binding"/>
    <property type="evidence" value="ECO:0007669"/>
    <property type="project" value="UniProtKB-KW"/>
</dbReference>
<dbReference type="Pfam" id="PF17179">
    <property type="entry name" value="Fer4_22"/>
    <property type="match status" value="1"/>
</dbReference>
<name>A0A7V0Q819_UNCW3</name>
<evidence type="ECO:0000256" key="2">
    <source>
        <dbReference type="ARBA" id="ARBA00023004"/>
    </source>
</evidence>
<sequence>MRVLKLKKGDFVLFLKNLKRFGELWGPVKKGDSYVYARAEPENFDLKAIRTIIPAKKFFLPKKSTILKFKNGEWREHQEVVNRVIFGLHPCEIHALNIYHKFYSRLYPDTYYLKNREANLIIGLSCIPDDKCFCANTRTSVVDEGFDLFLTDLGDKFLVWIGSPKGETAIRHVGHLFETVTAEDIEDYITWRKERDEAFQLKIPLEGMPEIVSFSYESSIWDVMGEACLSCGTCTMVCPTCTCFDIQDEYDIKAEEMNRERLWYSCVYREYSMVAGGHNFREARSERLKLWYTHKLVGFMSKYGSPACVGCGRCIVSCPVEINILTVVKALKKEKTGAFWERMEVKNA</sequence>
<evidence type="ECO:0000313" key="5">
    <source>
        <dbReference type="EMBL" id="HDL60236.1"/>
    </source>
</evidence>
<dbReference type="PROSITE" id="PS51379">
    <property type="entry name" value="4FE4S_FER_2"/>
    <property type="match status" value="2"/>
</dbReference>
<dbReference type="PROSITE" id="PS00198">
    <property type="entry name" value="4FE4S_FER_1"/>
    <property type="match status" value="2"/>
</dbReference>
<keyword evidence="2" id="KW-0408">Iron</keyword>
<keyword evidence="3" id="KW-0411">Iron-sulfur</keyword>
<dbReference type="InterPro" id="IPR017896">
    <property type="entry name" value="4Fe4S_Fe-S-bd"/>
</dbReference>
<reference evidence="5" key="1">
    <citation type="journal article" date="2020" name="mSystems">
        <title>Genome- and Community-Level Interaction Insights into Carbon Utilization and Element Cycling Functions of Hydrothermarchaeota in Hydrothermal Sediment.</title>
        <authorList>
            <person name="Zhou Z."/>
            <person name="Liu Y."/>
            <person name="Xu W."/>
            <person name="Pan J."/>
            <person name="Luo Z.H."/>
            <person name="Li M."/>
        </authorList>
    </citation>
    <scope>NUCLEOTIDE SEQUENCE [LARGE SCALE GENOMIC DNA]</scope>
    <source>
        <strain evidence="5">HyVt-28</strain>
    </source>
</reference>
<proteinExistence type="predicted"/>
<feature type="domain" description="4Fe-4S ferredoxin-type" evidence="4">
    <location>
        <begin position="299"/>
        <end position="330"/>
    </location>
</feature>
<dbReference type="PANTHER" id="PTHR40447">
    <property type="entry name" value="ANAEROBIC SULFITE REDUCTASE SUBUNIT A"/>
    <property type="match status" value="1"/>
</dbReference>